<gene>
    <name evidence="15" type="ORF">SAMN02745191_0879</name>
</gene>
<dbReference type="GO" id="GO:0005737">
    <property type="term" value="C:cytoplasm"/>
    <property type="evidence" value="ECO:0007669"/>
    <property type="project" value="UniProtKB-ARBA"/>
</dbReference>
<organism evidence="15 16">
    <name type="scientific">Anaerorhabdus furcosa</name>
    <dbReference type="NCBI Taxonomy" id="118967"/>
    <lineage>
        <taxon>Bacteria</taxon>
        <taxon>Bacillati</taxon>
        <taxon>Bacillota</taxon>
        <taxon>Erysipelotrichia</taxon>
        <taxon>Erysipelotrichales</taxon>
        <taxon>Erysipelotrichaceae</taxon>
        <taxon>Anaerorhabdus</taxon>
    </lineage>
</organism>
<dbReference type="InterPro" id="IPR014729">
    <property type="entry name" value="Rossmann-like_a/b/a_fold"/>
</dbReference>
<evidence type="ECO:0000259" key="14">
    <source>
        <dbReference type="PROSITE" id="PS50109"/>
    </source>
</evidence>
<keyword evidence="4" id="KW-0597">Phosphoprotein</keyword>
<dbReference type="SUPFAM" id="SSF52402">
    <property type="entry name" value="Adenine nucleotide alpha hydrolases-like"/>
    <property type="match status" value="1"/>
</dbReference>
<evidence type="ECO:0000256" key="8">
    <source>
        <dbReference type="ARBA" id="ARBA00022777"/>
    </source>
</evidence>
<evidence type="ECO:0000256" key="10">
    <source>
        <dbReference type="ARBA" id="ARBA00022989"/>
    </source>
</evidence>
<evidence type="ECO:0000256" key="6">
    <source>
        <dbReference type="ARBA" id="ARBA00022692"/>
    </source>
</evidence>
<dbReference type="STRING" id="118967.SAMN02745191_0879"/>
<dbReference type="InterPro" id="IPR005467">
    <property type="entry name" value="His_kinase_dom"/>
</dbReference>
<dbReference type="Pfam" id="PF02702">
    <property type="entry name" value="KdpD"/>
    <property type="match status" value="1"/>
</dbReference>
<evidence type="ECO:0000256" key="1">
    <source>
        <dbReference type="ARBA" id="ARBA00000085"/>
    </source>
</evidence>
<dbReference type="Gene3D" id="1.20.120.620">
    <property type="entry name" value="Backbone structure of the membrane domain of e. Coli histidine kinase receptor kdpd"/>
    <property type="match status" value="1"/>
</dbReference>
<dbReference type="OrthoDB" id="9806130at2"/>
<feature type="transmembrane region" description="Helical" evidence="13">
    <location>
        <begin position="474"/>
        <end position="495"/>
    </location>
</feature>
<dbReference type="InterPro" id="IPR052023">
    <property type="entry name" value="Histidine_kinase_KdpD"/>
</dbReference>
<name>A0A1T4LGJ8_9FIRM</name>
<keyword evidence="8 15" id="KW-0418">Kinase</keyword>
<dbReference type="InterPro" id="IPR003661">
    <property type="entry name" value="HisK_dim/P_dom"/>
</dbReference>
<keyword evidence="9" id="KW-0067">ATP-binding</keyword>
<feature type="transmembrane region" description="Helical" evidence="13">
    <location>
        <begin position="445"/>
        <end position="462"/>
    </location>
</feature>
<dbReference type="PANTHER" id="PTHR45569:SF1">
    <property type="entry name" value="SENSOR PROTEIN KDPD"/>
    <property type="match status" value="1"/>
</dbReference>
<evidence type="ECO:0000313" key="16">
    <source>
        <dbReference type="Proteomes" id="UP000243297"/>
    </source>
</evidence>
<dbReference type="Gene3D" id="3.40.50.300">
    <property type="entry name" value="P-loop containing nucleotide triphosphate hydrolases"/>
    <property type="match status" value="1"/>
</dbReference>
<sequence>MDDLKLNPNDVLRRVSEIESVKQTGQLKIFFGYAAGVGKTYAMLKEAHELKNKGVDVVIGYVEPHQRVETQALVEGLEQIDTQEIDYKGLKLQEFNLDEAILRKPKLVLVDELAHTNAEGCRHAKRYQDIEELLRAGIDVYTTVNVQHIESLNDMVQSITGVVVRERIPDDVFDNAAQIKLVDIEPNELLERLNSGKIYKKTQAQSATLNFFDIKNLTALREIALRRCADRINRISEKARQLENNGYYTEEHILVCLSSSPTNPKIIRTASRMASAFKGKFTALYVETSDFPSLEEETKKQLRANIHLAQQLGATIELVYGDDVPLQISEFARISGVSKIVLGRSSAKRKYYWSKPTLSERLTENAPNLDIYIIPEKGIPYYKKKKAQFENVTFDLRDTLISVALLVIATVLGTVFYQFAFSEANIITIYILSVLLTSIVTKQRIYSLISSVLSVLTFNYFFTVPRFTFTAYDSGYPVTFLIMFIAAFVTSSLAVKLKQHAKQSAQTAYRTKILLETNQLLQKTIKKDEIISVTANQLVKLFDKDIVVYMEEQGELQEPEIFKATLEETSKYITENEKAVAAWVFKNNKHAGASTNTLGSAKCLYLAIRANDNVYGVIGVALNHSTLESFENNILLSILGECGLALESQRAIKEREDAAVLAKNEQLRANLLRAISHDLRTPLTSISGNANILLASDEIMDHETKKKLYTDIYDDSLWLINLVENLLSVTRIEDGTMNLKCTSELIDEVINEALNHVNRNKVKHTIVVNHPDEFIFAKMDARLIIQVIINIVDNAIKYTPEGSMIAIDVKKTDHVVIDISDNGPGIPDEAKAKIFDMFFTGTSKIVDSRRSMGLGLALCKSIVLAHGGEISVHDNKPQGTIFRFTLPLEEVVIHE</sequence>
<comment type="subcellular location">
    <subcellularLocation>
        <location evidence="2">Membrane</location>
        <topology evidence="2">Multi-pass membrane protein</topology>
    </subcellularLocation>
</comment>
<evidence type="ECO:0000256" key="4">
    <source>
        <dbReference type="ARBA" id="ARBA00022553"/>
    </source>
</evidence>
<dbReference type="FunFam" id="3.40.50.300:FF:000483">
    <property type="entry name" value="Sensor histidine kinase KdpD"/>
    <property type="match status" value="1"/>
</dbReference>
<dbReference type="PRINTS" id="PR00344">
    <property type="entry name" value="BCTRLSENSOR"/>
</dbReference>
<dbReference type="Pfam" id="PF02518">
    <property type="entry name" value="HATPase_c"/>
    <property type="match status" value="1"/>
</dbReference>
<dbReference type="InterPro" id="IPR036097">
    <property type="entry name" value="HisK_dim/P_sf"/>
</dbReference>
<dbReference type="GO" id="GO:0000155">
    <property type="term" value="F:phosphorelay sensor kinase activity"/>
    <property type="evidence" value="ECO:0007669"/>
    <property type="project" value="InterPro"/>
</dbReference>
<dbReference type="InterPro" id="IPR036890">
    <property type="entry name" value="HATPase_C_sf"/>
</dbReference>
<reference evidence="16" key="1">
    <citation type="submission" date="2017-02" db="EMBL/GenBank/DDBJ databases">
        <authorList>
            <person name="Varghese N."/>
            <person name="Submissions S."/>
        </authorList>
    </citation>
    <scope>NUCLEOTIDE SEQUENCE [LARGE SCALE GENOMIC DNA]</scope>
    <source>
        <strain evidence="16">ATCC 25662</strain>
    </source>
</reference>
<dbReference type="SUPFAM" id="SSF55874">
    <property type="entry name" value="ATPase domain of HSP90 chaperone/DNA topoisomerase II/histidine kinase"/>
    <property type="match status" value="1"/>
</dbReference>
<dbReference type="InterPro" id="IPR004358">
    <property type="entry name" value="Sig_transdc_His_kin-like_C"/>
</dbReference>
<evidence type="ECO:0000313" key="15">
    <source>
        <dbReference type="EMBL" id="SJZ53879.1"/>
    </source>
</evidence>
<dbReference type="InterPro" id="IPR025201">
    <property type="entry name" value="KdpD_TM"/>
</dbReference>
<dbReference type="Pfam" id="PF13493">
    <property type="entry name" value="DUF4118"/>
    <property type="match status" value="1"/>
</dbReference>
<keyword evidence="6 13" id="KW-0812">Transmembrane</keyword>
<dbReference type="CDD" id="cd00075">
    <property type="entry name" value="HATPase"/>
    <property type="match status" value="1"/>
</dbReference>
<comment type="catalytic activity">
    <reaction evidence="1">
        <text>ATP + protein L-histidine = ADP + protein N-phospho-L-histidine.</text>
        <dbReference type="EC" id="2.7.13.3"/>
    </reaction>
</comment>
<dbReference type="Gene3D" id="3.40.50.620">
    <property type="entry name" value="HUPs"/>
    <property type="match status" value="1"/>
</dbReference>
<evidence type="ECO:0000256" key="12">
    <source>
        <dbReference type="ARBA" id="ARBA00023136"/>
    </source>
</evidence>
<dbReference type="Pfam" id="PF00512">
    <property type="entry name" value="HisKA"/>
    <property type="match status" value="1"/>
</dbReference>
<dbReference type="InterPro" id="IPR038318">
    <property type="entry name" value="KdpD_sf"/>
</dbReference>
<evidence type="ECO:0000256" key="3">
    <source>
        <dbReference type="ARBA" id="ARBA00012438"/>
    </source>
</evidence>
<dbReference type="AlphaFoldDB" id="A0A1T4LGJ8"/>
<evidence type="ECO:0000256" key="11">
    <source>
        <dbReference type="ARBA" id="ARBA00023012"/>
    </source>
</evidence>
<dbReference type="SUPFAM" id="SSF52540">
    <property type="entry name" value="P-loop containing nucleoside triphosphate hydrolases"/>
    <property type="match status" value="1"/>
</dbReference>
<dbReference type="Gene3D" id="1.10.287.130">
    <property type="match status" value="1"/>
</dbReference>
<keyword evidence="7" id="KW-0547">Nucleotide-binding</keyword>
<accession>A0A1T4LGJ8</accession>
<keyword evidence="5" id="KW-0808">Transferase</keyword>
<evidence type="ECO:0000256" key="7">
    <source>
        <dbReference type="ARBA" id="ARBA00022741"/>
    </source>
</evidence>
<dbReference type="Gene3D" id="3.30.565.10">
    <property type="entry name" value="Histidine kinase-like ATPase, C-terminal domain"/>
    <property type="match status" value="1"/>
</dbReference>
<evidence type="ECO:0000256" key="13">
    <source>
        <dbReference type="SAM" id="Phobius"/>
    </source>
</evidence>
<dbReference type="CDD" id="cd01987">
    <property type="entry name" value="USP_KdpD-like"/>
    <property type="match status" value="1"/>
</dbReference>
<dbReference type="GO" id="GO:0005886">
    <property type="term" value="C:plasma membrane"/>
    <property type="evidence" value="ECO:0007669"/>
    <property type="project" value="TreeGrafter"/>
</dbReference>
<dbReference type="InterPro" id="IPR003594">
    <property type="entry name" value="HATPase_dom"/>
</dbReference>
<proteinExistence type="predicted"/>
<evidence type="ECO:0000256" key="5">
    <source>
        <dbReference type="ARBA" id="ARBA00022679"/>
    </source>
</evidence>
<evidence type="ECO:0000256" key="9">
    <source>
        <dbReference type="ARBA" id="ARBA00022840"/>
    </source>
</evidence>
<dbReference type="SMART" id="SM00387">
    <property type="entry name" value="HATPase_c"/>
    <property type="match status" value="1"/>
</dbReference>
<dbReference type="CDD" id="cd00082">
    <property type="entry name" value="HisKA"/>
    <property type="match status" value="1"/>
</dbReference>
<dbReference type="RefSeq" id="WP_078711310.1">
    <property type="nucleotide sequence ID" value="NZ_FUWY01000002.1"/>
</dbReference>
<feature type="transmembrane region" description="Helical" evidence="13">
    <location>
        <begin position="400"/>
        <end position="433"/>
    </location>
</feature>
<dbReference type="PROSITE" id="PS50109">
    <property type="entry name" value="HIS_KIN"/>
    <property type="match status" value="1"/>
</dbReference>
<dbReference type="InterPro" id="IPR027417">
    <property type="entry name" value="P-loop_NTPase"/>
</dbReference>
<dbReference type="GO" id="GO:0005524">
    <property type="term" value="F:ATP binding"/>
    <property type="evidence" value="ECO:0007669"/>
    <property type="project" value="UniProtKB-KW"/>
</dbReference>
<dbReference type="PANTHER" id="PTHR45569">
    <property type="entry name" value="SENSOR PROTEIN KDPD"/>
    <property type="match status" value="1"/>
</dbReference>
<keyword evidence="16" id="KW-1185">Reference proteome</keyword>
<feature type="domain" description="Histidine kinase" evidence="14">
    <location>
        <begin position="674"/>
        <end position="890"/>
    </location>
</feature>
<keyword evidence="10 13" id="KW-1133">Transmembrane helix</keyword>
<dbReference type="SUPFAM" id="SSF47384">
    <property type="entry name" value="Homodimeric domain of signal transducing histidine kinase"/>
    <property type="match status" value="1"/>
</dbReference>
<dbReference type="InterPro" id="IPR029016">
    <property type="entry name" value="GAF-like_dom_sf"/>
</dbReference>
<dbReference type="EMBL" id="FUWY01000002">
    <property type="protein sequence ID" value="SJZ53879.1"/>
    <property type="molecule type" value="Genomic_DNA"/>
</dbReference>
<keyword evidence="12 13" id="KW-0472">Membrane</keyword>
<dbReference type="Gene3D" id="3.30.450.40">
    <property type="match status" value="1"/>
</dbReference>
<dbReference type="InterPro" id="IPR003852">
    <property type="entry name" value="Sig_transdc_His_kinase_KdpD_N"/>
</dbReference>
<keyword evidence="11" id="KW-0902">Two-component regulatory system</keyword>
<protein>
    <recommendedName>
        <fullName evidence="3">histidine kinase</fullName>
        <ecNumber evidence="3">2.7.13.3</ecNumber>
    </recommendedName>
</protein>
<dbReference type="Proteomes" id="UP000243297">
    <property type="component" value="Unassembled WGS sequence"/>
</dbReference>
<dbReference type="FunFam" id="3.30.565.10:FF:000006">
    <property type="entry name" value="Sensor histidine kinase WalK"/>
    <property type="match status" value="1"/>
</dbReference>
<evidence type="ECO:0000256" key="2">
    <source>
        <dbReference type="ARBA" id="ARBA00004141"/>
    </source>
</evidence>
<dbReference type="EC" id="2.7.13.3" evidence="3"/>
<dbReference type="SMART" id="SM00388">
    <property type="entry name" value="HisKA"/>
    <property type="match status" value="1"/>
</dbReference>